<dbReference type="InterPro" id="IPR039904">
    <property type="entry name" value="TRANK1"/>
</dbReference>
<keyword evidence="2" id="KW-0378">Hydrolase</keyword>
<evidence type="ECO:0000256" key="4">
    <source>
        <dbReference type="ARBA" id="ARBA00022840"/>
    </source>
</evidence>
<dbReference type="GO" id="GO:0004386">
    <property type="term" value="F:helicase activity"/>
    <property type="evidence" value="ECO:0007669"/>
    <property type="project" value="UniProtKB-KW"/>
</dbReference>
<keyword evidence="1" id="KW-0547">Nucleotide-binding</keyword>
<reference evidence="6" key="1">
    <citation type="submission" date="2021-06" db="EMBL/GenBank/DDBJ databases">
        <authorList>
            <person name="Kallberg Y."/>
            <person name="Tangrot J."/>
            <person name="Rosling A."/>
        </authorList>
    </citation>
    <scope>NUCLEOTIDE SEQUENCE</scope>
    <source>
        <strain evidence="6">87-6 pot B 2015</strain>
    </source>
</reference>
<dbReference type="GO" id="GO:0005524">
    <property type="term" value="F:ATP binding"/>
    <property type="evidence" value="ECO:0007669"/>
    <property type="project" value="UniProtKB-KW"/>
</dbReference>
<evidence type="ECO:0000259" key="5">
    <source>
        <dbReference type="Pfam" id="PF00580"/>
    </source>
</evidence>
<sequence length="669" mass="79158">MLYNEDFKDMQVELPLTIETIMKKLGQISSRKWKKYGFQRKSSFIDIPVYEQVDYGFSICKSSFMQYVKVWAITANQKQIYMTLKTLEKVYKIYTSEHIDLLDNEWLLEVHKMFVTNKFIPISKDLFKSLILSGFDFTFQVSKTEYDIIKHPKSTVIFGRSGTGKTTCIILRQLISYLESQLYKTPSSHGIDEYFYKRQIFITLNPILCMRKKEYGSNKALDNNNMHEEGDEVKTLGEIPNTFRLLTDHHFPLFITHEKFFEMLRGTYGIDTRKLTTGQQQEHDEDNDNNGEEEVTHYRSPFTNLSKASWATFVNYDLFEKKYWPHFGYNYRNKLDCELVYLEFSVIKGTNIEVDCLSREEYRSISSRKYPAYTHNRDEIYDLFERYEKYKARNYDFDSADRTKFILRATKTRTFAGPHIHEVYIDKCQDNHIIDYMLILKLFDRADSFFMAGDVAQCIARGSTFRFEDLYSLIHQWEHKRVLTENNRYSSFKPKKFELNINYHSHRGILRLASSVIYLLQKFFPNSIDRLSPELSEISGPKLIIFESCQAKNLFAYRNDIEKEDAFIKFGADQVIIVRNEKAKRRVKNLNCDIGLVLTVFEAKGMEFNDVLLYDFFTDSPAHLHWRVILSDLEGYSGGIRIFYPDKHYILSSELKHLYVAITRAREHL</sequence>
<proteinExistence type="predicted"/>
<feature type="domain" description="UvrD-like helicase ATP-binding" evidence="5">
    <location>
        <begin position="366"/>
        <end position="459"/>
    </location>
</feature>
<keyword evidence="4" id="KW-0067">ATP-binding</keyword>
<comment type="caution">
    <text evidence="6">The sequence shown here is derived from an EMBL/GenBank/DDBJ whole genome shotgun (WGS) entry which is preliminary data.</text>
</comment>
<organism evidence="6 7">
    <name type="scientific">Funneliformis mosseae</name>
    <name type="common">Endomycorrhizal fungus</name>
    <name type="synonym">Glomus mosseae</name>
    <dbReference type="NCBI Taxonomy" id="27381"/>
    <lineage>
        <taxon>Eukaryota</taxon>
        <taxon>Fungi</taxon>
        <taxon>Fungi incertae sedis</taxon>
        <taxon>Mucoromycota</taxon>
        <taxon>Glomeromycotina</taxon>
        <taxon>Glomeromycetes</taxon>
        <taxon>Glomerales</taxon>
        <taxon>Glomeraceae</taxon>
        <taxon>Funneliformis</taxon>
    </lineage>
</organism>
<dbReference type="InterPro" id="IPR014016">
    <property type="entry name" value="UvrD-like_ATP-bd"/>
</dbReference>
<keyword evidence="7" id="KW-1185">Reference proteome</keyword>
<accession>A0A9N8WB56</accession>
<dbReference type="Gene3D" id="1.10.10.160">
    <property type="match status" value="1"/>
</dbReference>
<dbReference type="Pfam" id="PF00580">
    <property type="entry name" value="UvrD-helicase"/>
    <property type="match status" value="1"/>
</dbReference>
<protein>
    <submittedName>
        <fullName evidence="6">7315_t:CDS:1</fullName>
    </submittedName>
</protein>
<evidence type="ECO:0000256" key="3">
    <source>
        <dbReference type="ARBA" id="ARBA00022806"/>
    </source>
</evidence>
<evidence type="ECO:0000256" key="1">
    <source>
        <dbReference type="ARBA" id="ARBA00022741"/>
    </source>
</evidence>
<evidence type="ECO:0000313" key="6">
    <source>
        <dbReference type="EMBL" id="CAG8483625.1"/>
    </source>
</evidence>
<dbReference type="Proteomes" id="UP000789375">
    <property type="component" value="Unassembled WGS sequence"/>
</dbReference>
<dbReference type="AlphaFoldDB" id="A0A9N8WB56"/>
<keyword evidence="3" id="KW-0347">Helicase</keyword>
<dbReference type="PANTHER" id="PTHR21529">
    <property type="entry name" value="MAMMARY TURMOR VIRUS RECEPTOR HOMOLOG 1, 2 MTVR1, 2"/>
    <property type="match status" value="1"/>
</dbReference>
<name>A0A9N8WB56_FUNMO</name>
<dbReference type="EMBL" id="CAJVPP010000448">
    <property type="protein sequence ID" value="CAG8483625.1"/>
    <property type="molecule type" value="Genomic_DNA"/>
</dbReference>
<dbReference type="InterPro" id="IPR027417">
    <property type="entry name" value="P-loop_NTPase"/>
</dbReference>
<dbReference type="Gene3D" id="3.40.50.300">
    <property type="entry name" value="P-loop containing nucleotide triphosphate hydrolases"/>
    <property type="match status" value="2"/>
</dbReference>
<dbReference type="InterPro" id="IPR013986">
    <property type="entry name" value="DExx_box_DNA_helicase_dom_sf"/>
</dbReference>
<dbReference type="SUPFAM" id="SSF52540">
    <property type="entry name" value="P-loop containing nucleoside triphosphate hydrolases"/>
    <property type="match status" value="1"/>
</dbReference>
<dbReference type="GO" id="GO:0016787">
    <property type="term" value="F:hydrolase activity"/>
    <property type="evidence" value="ECO:0007669"/>
    <property type="project" value="UniProtKB-KW"/>
</dbReference>
<evidence type="ECO:0000256" key="2">
    <source>
        <dbReference type="ARBA" id="ARBA00022801"/>
    </source>
</evidence>
<dbReference type="PANTHER" id="PTHR21529:SF4">
    <property type="entry name" value="TPR AND ANKYRIN REPEAT-CONTAINING PROTEIN 1"/>
    <property type="match status" value="1"/>
</dbReference>
<evidence type="ECO:0000313" key="7">
    <source>
        <dbReference type="Proteomes" id="UP000789375"/>
    </source>
</evidence>
<gene>
    <name evidence="6" type="ORF">FMOSSE_LOCUS3156</name>
</gene>